<keyword evidence="4" id="KW-0808">Transferase</keyword>
<dbReference type="AlphaFoldDB" id="A0A9D1HIP7"/>
<evidence type="ECO:0000256" key="1">
    <source>
        <dbReference type="ARBA" id="ARBA00004496"/>
    </source>
</evidence>
<dbReference type="NCBIfam" id="TIGR00830">
    <property type="entry name" value="PTBA"/>
    <property type="match status" value="1"/>
</dbReference>
<dbReference type="Proteomes" id="UP000824164">
    <property type="component" value="Unassembled WGS sequence"/>
</dbReference>
<dbReference type="Gene3D" id="2.70.70.10">
    <property type="entry name" value="Glucose Permease (Domain IIA)"/>
    <property type="match status" value="1"/>
</dbReference>
<organism evidence="8 9">
    <name type="scientific">Candidatus Onthocola gallistercoris</name>
    <dbReference type="NCBI Taxonomy" id="2840876"/>
    <lineage>
        <taxon>Bacteria</taxon>
        <taxon>Bacillati</taxon>
        <taxon>Bacillota</taxon>
        <taxon>Bacilli</taxon>
        <taxon>Candidatus Onthocola</taxon>
    </lineage>
</organism>
<dbReference type="FunFam" id="2.70.70.10:FF:000001">
    <property type="entry name" value="PTS system glucose-specific IIA component"/>
    <property type="match status" value="1"/>
</dbReference>
<dbReference type="GO" id="GO:0016301">
    <property type="term" value="F:kinase activity"/>
    <property type="evidence" value="ECO:0007669"/>
    <property type="project" value="UniProtKB-KW"/>
</dbReference>
<accession>A0A9D1HIP7</accession>
<evidence type="ECO:0000256" key="4">
    <source>
        <dbReference type="ARBA" id="ARBA00022679"/>
    </source>
</evidence>
<keyword evidence="2" id="KW-0813">Transport</keyword>
<dbReference type="InterPro" id="IPR011055">
    <property type="entry name" value="Dup_hybrid_motif"/>
</dbReference>
<comment type="subcellular location">
    <subcellularLocation>
        <location evidence="1">Cytoplasm</location>
    </subcellularLocation>
</comment>
<name>A0A9D1HIP7_9FIRM</name>
<dbReference type="Pfam" id="PF00358">
    <property type="entry name" value="PTS_EIIA_1"/>
    <property type="match status" value="1"/>
</dbReference>
<dbReference type="PROSITE" id="PS00371">
    <property type="entry name" value="PTS_EIIA_TYPE_1_HIS"/>
    <property type="match status" value="1"/>
</dbReference>
<evidence type="ECO:0000313" key="9">
    <source>
        <dbReference type="Proteomes" id="UP000824164"/>
    </source>
</evidence>
<evidence type="ECO:0000313" key="8">
    <source>
        <dbReference type="EMBL" id="HIU03654.1"/>
    </source>
</evidence>
<keyword evidence="6" id="KW-0418">Kinase</keyword>
<reference evidence="8" key="1">
    <citation type="submission" date="2020-10" db="EMBL/GenBank/DDBJ databases">
        <authorList>
            <person name="Gilroy R."/>
        </authorList>
    </citation>
    <scope>NUCLEOTIDE SEQUENCE</scope>
    <source>
        <strain evidence="8">CHK187-14744</strain>
    </source>
</reference>
<dbReference type="GO" id="GO:0009401">
    <property type="term" value="P:phosphoenolpyruvate-dependent sugar phosphotransferase system"/>
    <property type="evidence" value="ECO:0007669"/>
    <property type="project" value="UniProtKB-KW"/>
</dbReference>
<evidence type="ECO:0000256" key="2">
    <source>
        <dbReference type="ARBA" id="ARBA00022448"/>
    </source>
</evidence>
<evidence type="ECO:0000256" key="3">
    <source>
        <dbReference type="ARBA" id="ARBA00022597"/>
    </source>
</evidence>
<gene>
    <name evidence="8" type="ORF">IAB63_10425</name>
</gene>
<dbReference type="EMBL" id="DVLT01000067">
    <property type="protein sequence ID" value="HIU03654.1"/>
    <property type="molecule type" value="Genomic_DNA"/>
</dbReference>
<dbReference type="InterPro" id="IPR050890">
    <property type="entry name" value="PTS_EIIA_component"/>
</dbReference>
<evidence type="ECO:0000256" key="6">
    <source>
        <dbReference type="ARBA" id="ARBA00022777"/>
    </source>
</evidence>
<dbReference type="InterPro" id="IPR001127">
    <property type="entry name" value="PTS_EIIA_1_perm"/>
</dbReference>
<dbReference type="GO" id="GO:0005737">
    <property type="term" value="C:cytoplasm"/>
    <property type="evidence" value="ECO:0007669"/>
    <property type="project" value="UniProtKB-SubCell"/>
</dbReference>
<keyword evidence="3 8" id="KW-0762">Sugar transport</keyword>
<evidence type="ECO:0000259" key="7">
    <source>
        <dbReference type="PROSITE" id="PS51093"/>
    </source>
</evidence>
<reference evidence="8" key="2">
    <citation type="journal article" date="2021" name="PeerJ">
        <title>Extensive microbial diversity within the chicken gut microbiome revealed by metagenomics and culture.</title>
        <authorList>
            <person name="Gilroy R."/>
            <person name="Ravi A."/>
            <person name="Getino M."/>
            <person name="Pursley I."/>
            <person name="Horton D.L."/>
            <person name="Alikhan N.F."/>
            <person name="Baker D."/>
            <person name="Gharbi K."/>
            <person name="Hall N."/>
            <person name="Watson M."/>
            <person name="Adriaenssens E.M."/>
            <person name="Foster-Nyarko E."/>
            <person name="Jarju S."/>
            <person name="Secka A."/>
            <person name="Antonio M."/>
            <person name="Oren A."/>
            <person name="Chaudhuri R.R."/>
            <person name="La Ragione R."/>
            <person name="Hildebrand F."/>
            <person name="Pallen M.J."/>
        </authorList>
    </citation>
    <scope>NUCLEOTIDE SEQUENCE</scope>
    <source>
        <strain evidence="8">CHK187-14744</strain>
    </source>
</reference>
<evidence type="ECO:0000256" key="5">
    <source>
        <dbReference type="ARBA" id="ARBA00022683"/>
    </source>
</evidence>
<comment type="caution">
    <text evidence="8">The sequence shown here is derived from an EMBL/GenBank/DDBJ whole genome shotgun (WGS) entry which is preliminary data.</text>
</comment>
<proteinExistence type="predicted"/>
<dbReference type="SUPFAM" id="SSF51261">
    <property type="entry name" value="Duplicated hybrid motif"/>
    <property type="match status" value="1"/>
</dbReference>
<dbReference type="PROSITE" id="PS51093">
    <property type="entry name" value="PTS_EIIA_TYPE_1"/>
    <property type="match status" value="1"/>
</dbReference>
<dbReference type="PANTHER" id="PTHR45008:SF1">
    <property type="entry name" value="PTS SYSTEM GLUCOSE-SPECIFIC EIIA COMPONENT"/>
    <property type="match status" value="1"/>
</dbReference>
<sequence length="160" mass="17341">MFGFGKRDPLPAGSIAAAASGEIIPLEKVKDEVFARKMMGDGVAIIPSEDDIVAPCDGIVSMLYPTLHAFGITSADGLDILVHIGIDTVRLKGKGFRSFVKEGQKVRVGERIIKVDTYDMKNKGLDLTTMILFPDCSARMAMKREGYANKGKTIIATYTL</sequence>
<keyword evidence="5" id="KW-0598">Phosphotransferase system</keyword>
<protein>
    <submittedName>
        <fullName evidence="8">PTS glucose transporter subunit IIA</fullName>
    </submittedName>
</protein>
<feature type="domain" description="PTS EIIA type-1" evidence="7">
    <location>
        <begin position="31"/>
        <end position="135"/>
    </location>
</feature>
<dbReference type="PANTHER" id="PTHR45008">
    <property type="entry name" value="PTS SYSTEM GLUCOSE-SPECIFIC EIIA COMPONENT"/>
    <property type="match status" value="1"/>
</dbReference>